<gene>
    <name evidence="8 9" type="primary">ectC</name>
    <name evidence="9" type="ORF">RUE5091_00009</name>
</gene>
<dbReference type="EC" id="4.2.1.108" evidence="3 8"/>
<evidence type="ECO:0000256" key="1">
    <source>
        <dbReference type="ARBA" id="ARBA00005181"/>
    </source>
</evidence>
<dbReference type="GO" id="GO:0019491">
    <property type="term" value="P:ectoine biosynthetic process"/>
    <property type="evidence" value="ECO:0007669"/>
    <property type="project" value="UniProtKB-UniRule"/>
</dbReference>
<evidence type="ECO:0000256" key="5">
    <source>
        <dbReference type="ARBA" id="ARBA00023239"/>
    </source>
</evidence>
<dbReference type="STRING" id="1715692.RUE5091_00009"/>
<protein>
    <recommendedName>
        <fullName evidence="4 8">L-ectoine synthase</fullName>
        <ecNumber evidence="3 8">4.2.1.108</ecNumber>
    </recommendedName>
    <alternativeName>
        <fullName evidence="6 8">N-acetyldiaminobutyrate dehydratase</fullName>
    </alternativeName>
</protein>
<evidence type="ECO:0000313" key="10">
    <source>
        <dbReference type="Proteomes" id="UP000051260"/>
    </source>
</evidence>
<dbReference type="PANTHER" id="PTHR39289:SF1">
    <property type="entry name" value="L-ECTOINE SYNTHASE"/>
    <property type="match status" value="1"/>
</dbReference>
<dbReference type="PANTHER" id="PTHR39289">
    <property type="match status" value="1"/>
</dbReference>
<dbReference type="Pfam" id="PF06339">
    <property type="entry name" value="Ectoine_synth"/>
    <property type="match status" value="1"/>
</dbReference>
<comment type="pathway">
    <text evidence="1 8">Amine and polyamine biosynthesis; ectoine biosynthesis; L-ectoine from L-aspartate 4-semialdehyde: step 3/3.</text>
</comment>
<dbReference type="GO" id="GO:0033990">
    <property type="term" value="F:ectoine synthase activity"/>
    <property type="evidence" value="ECO:0007669"/>
    <property type="project" value="UniProtKB-EC"/>
</dbReference>
<comment type="function">
    <text evidence="8">Catalyzes the circularization of gamma-N-acetyl-alpha,gamma-diaminobutyric acid (ADABA) to ectoine (1,4,5,6-tetrahydro-2-methyl-4-pyrimidine carboxylic acid), which is an excellent osmoprotectant.</text>
</comment>
<dbReference type="AlphaFoldDB" id="A0A0N7M821"/>
<keyword evidence="5 8" id="KW-0456">Lyase</keyword>
<accession>A0A0N7M821</accession>
<evidence type="ECO:0000313" key="9">
    <source>
        <dbReference type="EMBL" id="CUJ82581.1"/>
    </source>
</evidence>
<dbReference type="InterPro" id="IPR010462">
    <property type="entry name" value="Ectoine_synth"/>
</dbReference>
<keyword evidence="10" id="KW-1185">Reference proteome</keyword>
<evidence type="ECO:0000256" key="4">
    <source>
        <dbReference type="ARBA" id="ARBA00019707"/>
    </source>
</evidence>
<dbReference type="Gene3D" id="2.60.120.10">
    <property type="entry name" value="Jelly Rolls"/>
    <property type="match status" value="1"/>
</dbReference>
<evidence type="ECO:0000256" key="2">
    <source>
        <dbReference type="ARBA" id="ARBA00009637"/>
    </source>
</evidence>
<comment type="similarity">
    <text evidence="2 8">Belongs to the ectoine synthase family.</text>
</comment>
<sequence length="129" mass="14526">MIVTALNDILDTDRDVSGPGWNSRRLLLASDGMGFSLTDTIIKKGALLELEYTHHLEACYCIQGKGQIRKADTETWHFLEPFTLYALDQHDRHLVRATDVDLRLVCVFTPPLSGREVHRDDGSYAPNVS</sequence>
<organism evidence="9 10">
    <name type="scientific">Ruegeria denitrificans</name>
    <dbReference type="NCBI Taxonomy" id="1715692"/>
    <lineage>
        <taxon>Bacteria</taxon>
        <taxon>Pseudomonadati</taxon>
        <taxon>Pseudomonadota</taxon>
        <taxon>Alphaproteobacteria</taxon>
        <taxon>Rhodobacterales</taxon>
        <taxon>Roseobacteraceae</taxon>
        <taxon>Ruegeria</taxon>
    </lineage>
</organism>
<dbReference type="InterPro" id="IPR014710">
    <property type="entry name" value="RmlC-like_jellyroll"/>
</dbReference>
<dbReference type="EMBL" id="CYUD01000001">
    <property type="protein sequence ID" value="CUJ82581.1"/>
    <property type="molecule type" value="Genomic_DNA"/>
</dbReference>
<dbReference type="NCBIfam" id="NF009806">
    <property type="entry name" value="PRK13290.1"/>
    <property type="match status" value="1"/>
</dbReference>
<dbReference type="InterPro" id="IPR011051">
    <property type="entry name" value="RmlC_Cupin_sf"/>
</dbReference>
<dbReference type="UniPathway" id="UPA00067">
    <property type="reaction ID" value="UER00123"/>
</dbReference>
<evidence type="ECO:0000256" key="8">
    <source>
        <dbReference type="HAMAP-Rule" id="MF_01255"/>
    </source>
</evidence>
<evidence type="ECO:0000256" key="7">
    <source>
        <dbReference type="ARBA" id="ARBA00048714"/>
    </source>
</evidence>
<evidence type="ECO:0000256" key="6">
    <source>
        <dbReference type="ARBA" id="ARBA00033271"/>
    </source>
</evidence>
<proteinExistence type="inferred from homology"/>
<dbReference type="RefSeq" id="WP_058279856.1">
    <property type="nucleotide sequence ID" value="NZ_CYUD01000001.1"/>
</dbReference>
<name>A0A0N7M821_9RHOB</name>
<reference evidence="10" key="1">
    <citation type="submission" date="2015-09" db="EMBL/GenBank/DDBJ databases">
        <authorList>
            <person name="Rodrigo-Torres L."/>
            <person name="Arahal D.R."/>
        </authorList>
    </citation>
    <scope>NUCLEOTIDE SEQUENCE [LARGE SCALE GENOMIC DNA]</scope>
    <source>
        <strain evidence="10">CECT 5091</strain>
    </source>
</reference>
<dbReference type="OrthoDB" id="9801830at2"/>
<evidence type="ECO:0000256" key="3">
    <source>
        <dbReference type="ARBA" id="ARBA00013192"/>
    </source>
</evidence>
<dbReference type="Proteomes" id="UP000051260">
    <property type="component" value="Unassembled WGS sequence"/>
</dbReference>
<dbReference type="SUPFAM" id="SSF51182">
    <property type="entry name" value="RmlC-like cupins"/>
    <property type="match status" value="1"/>
</dbReference>
<dbReference type="HAMAP" id="MF_01255">
    <property type="entry name" value="Ectoine_synth"/>
    <property type="match status" value="1"/>
</dbReference>
<comment type="catalytic activity">
    <reaction evidence="7 8">
        <text>(2S)-4-acetamido-2-aminobutanoate = L-ectoine + H2O</text>
        <dbReference type="Rhea" id="RHEA:17281"/>
        <dbReference type="ChEBI" id="CHEBI:15377"/>
        <dbReference type="ChEBI" id="CHEBI:58515"/>
        <dbReference type="ChEBI" id="CHEBI:58929"/>
        <dbReference type="EC" id="4.2.1.108"/>
    </reaction>
</comment>
<dbReference type="CDD" id="cd06978">
    <property type="entry name" value="cupin_EctC"/>
    <property type="match status" value="1"/>
</dbReference>